<protein>
    <submittedName>
        <fullName evidence="2">Coat protein</fullName>
    </submittedName>
</protein>
<organism evidence="2">
    <name type="scientific">Rhizoctonia solani partitivirus 7</name>
    <dbReference type="NCBI Taxonomy" id="2600110"/>
    <lineage>
        <taxon>Viruses</taxon>
        <taxon>Riboviria</taxon>
        <taxon>Orthornavirae</taxon>
        <taxon>Pisuviricota</taxon>
        <taxon>Duplopiviricetes</taxon>
        <taxon>Durnavirales</taxon>
        <taxon>Partitiviridae</taxon>
    </lineage>
</organism>
<evidence type="ECO:0000256" key="1">
    <source>
        <dbReference type="SAM" id="MobiDB-lite"/>
    </source>
</evidence>
<name>A0A5B8HA12_9VIRU</name>
<accession>A0A5B8HA12</accession>
<reference evidence="2" key="1">
    <citation type="journal article" date="2019" name="Front. Cell. Infect. Microbiol.">
        <title>Extreme Diversity of Mycoviruses Present in Isolates of Rhizoctonia solani AG2-2 LP From Zoysia japonica From Brazil.</title>
        <authorList>
            <person name="Picarelli M.A.S.C."/>
            <person name="Forgia M."/>
            <person name="Rivas E.B."/>
            <person name="Nerva L."/>
            <person name="Chiapello M."/>
            <person name="Turina M."/>
            <person name="Colariccio A."/>
        </authorList>
    </citation>
    <scope>NUCLEOTIDE SEQUENCE</scope>
    <source>
        <strain evidence="2">BR6</strain>
    </source>
</reference>
<proteinExistence type="predicted"/>
<evidence type="ECO:0000313" key="2">
    <source>
        <dbReference type="EMBL" id="QDW81314.1"/>
    </source>
</evidence>
<feature type="compositionally biased region" description="Basic residues" evidence="1">
    <location>
        <begin position="1"/>
        <end position="10"/>
    </location>
</feature>
<keyword evidence="2" id="KW-0167">Capsid protein</keyword>
<sequence>MFSRFKRQSRKPTTTAFVSDNPFAVERSAPPPVPKNDPVTVTENTVDKGKQTDRETKDNEVEADQGRAADDKRQAITGGERKDTYIVKSNQRQIYDEGESSRAGKAYFGFWNLEVDYHLEDIHHDIVNEYTVNCMAMFVILQACDVFVSGNNWVQRYAPEYLHYGTLCYYSILFYYQILRARRAAGKIIEGTEGKFLRRFEKKFKPEMLIVCGPLVPFFSSIIAHDMGDGKYDWIVPRIAIEMMTGQLLDFTARDGAVYLQPTIPYMLGFLRTMISNQFYTAATTDEDTYTDGNGDIIPGNIADVTIFGMRIQQGQANDADDIDLLSSTGFSSPTMCTIEQLGKARMNWNRSSFAELNVGMLNLGARNRGTDGMITNVDGTQSIAGIANFLCMPNESNMNFMYKLIENANTHANMFKHKTNMSKIPNVGGRDMLVLGTFKRHEATAAAANHYADIHLGRTDANVNWYPQLFNNMTCSFSTDRADAHRVDELQAFAFAVNSELPIIQANGPPQVLVGNTAIQRTGPYFRERERPVSTHRADDNVGKPMFSGWRAMIKAQFALDKPASD</sequence>
<feature type="region of interest" description="Disordered" evidence="1">
    <location>
        <begin position="1"/>
        <end position="81"/>
    </location>
</feature>
<keyword evidence="2" id="KW-0946">Virion</keyword>
<dbReference type="GO" id="GO:0019028">
    <property type="term" value="C:viral capsid"/>
    <property type="evidence" value="ECO:0007669"/>
    <property type="project" value="UniProtKB-KW"/>
</dbReference>
<dbReference type="EMBL" id="MK507784">
    <property type="protein sequence ID" value="QDW81314.1"/>
    <property type="molecule type" value="Genomic_RNA"/>
</dbReference>
<feature type="compositionally biased region" description="Basic and acidic residues" evidence="1">
    <location>
        <begin position="45"/>
        <end position="81"/>
    </location>
</feature>